<keyword evidence="4" id="KW-1185">Reference proteome</keyword>
<dbReference type="RefSeq" id="WP_180146261.1">
    <property type="nucleotide sequence ID" value="NZ_CAADHO010000013.1"/>
</dbReference>
<keyword evidence="2" id="KW-0472">Membrane</keyword>
<evidence type="ECO:0000256" key="2">
    <source>
        <dbReference type="SAM" id="Phobius"/>
    </source>
</evidence>
<name>A0A4U8YRU7_9BACT</name>
<feature type="compositionally biased region" description="Polar residues" evidence="1">
    <location>
        <begin position="154"/>
        <end position="168"/>
    </location>
</feature>
<evidence type="ECO:0008006" key="5">
    <source>
        <dbReference type="Google" id="ProtNLM"/>
    </source>
</evidence>
<dbReference type="AlphaFoldDB" id="A0A4U8YRU7"/>
<keyword evidence="2" id="KW-0812">Transmembrane</keyword>
<dbReference type="Proteomes" id="UP000507962">
    <property type="component" value="Unassembled WGS sequence"/>
</dbReference>
<protein>
    <recommendedName>
        <fullName evidence="5">DUF3592 domain-containing protein</fullName>
    </recommendedName>
</protein>
<feature type="region of interest" description="Disordered" evidence="1">
    <location>
        <begin position="153"/>
        <end position="187"/>
    </location>
</feature>
<keyword evidence="2" id="KW-1133">Transmembrane helix</keyword>
<gene>
    <name evidence="3" type="ORF">MSL71_47910</name>
</gene>
<dbReference type="PROSITE" id="PS51257">
    <property type="entry name" value="PROKAR_LIPOPROTEIN"/>
    <property type="match status" value="1"/>
</dbReference>
<proteinExistence type="predicted"/>
<evidence type="ECO:0000313" key="4">
    <source>
        <dbReference type="Proteomes" id="UP000507962"/>
    </source>
</evidence>
<evidence type="ECO:0000256" key="1">
    <source>
        <dbReference type="SAM" id="MobiDB-lite"/>
    </source>
</evidence>
<feature type="transmembrane region" description="Helical" evidence="2">
    <location>
        <begin position="121"/>
        <end position="143"/>
    </location>
</feature>
<accession>A0A4U8YRU7</accession>
<feature type="transmembrane region" description="Helical" evidence="2">
    <location>
        <begin position="6"/>
        <end position="23"/>
    </location>
</feature>
<evidence type="ECO:0000313" key="3">
    <source>
        <dbReference type="EMBL" id="VFQ47105.1"/>
    </source>
</evidence>
<reference evidence="3 4" key="1">
    <citation type="submission" date="2019-03" db="EMBL/GenBank/DDBJ databases">
        <authorList>
            <person name="Nijsse B."/>
        </authorList>
    </citation>
    <scope>NUCLEOTIDE SEQUENCE [LARGE SCALE GENOMIC DNA]</scope>
    <source>
        <strain evidence="3">Desulfoluna butyratoxydans MSL71</strain>
    </source>
</reference>
<feature type="compositionally biased region" description="Basic residues" evidence="1">
    <location>
        <begin position="178"/>
        <end position="187"/>
    </location>
</feature>
<organism evidence="3 4">
    <name type="scientific">Desulfoluna butyratoxydans</name>
    <dbReference type="NCBI Taxonomy" id="231438"/>
    <lineage>
        <taxon>Bacteria</taxon>
        <taxon>Pseudomonadati</taxon>
        <taxon>Thermodesulfobacteriota</taxon>
        <taxon>Desulfobacteria</taxon>
        <taxon>Desulfobacterales</taxon>
        <taxon>Desulfolunaceae</taxon>
        <taxon>Desulfoluna</taxon>
    </lineage>
</organism>
<dbReference type="EMBL" id="CAADHO010000013">
    <property type="protein sequence ID" value="VFQ47105.1"/>
    <property type="molecule type" value="Genomic_DNA"/>
</dbReference>
<sequence length="187" mass="20623">MKSFSIVPIIMGIFLVIGCLGLRESHQNYQDYRSVEAFKARAISTRAEIMSHITNYSRQGVSYGFSVEFTTPDGKRIYAKTLLQPTKPQGESGDLTEILYDPQNPDEPRLPPVGIPLKKTLVPGAVGASFIGMVFLYAMAALMKAARTARHATSKYQGQSARALNTSSSRDKLVAKYQKSHGRFSKS</sequence>